<sequence length="113" mass="12883">MGPGYNWAEVSLGISFEEEHNEEDSEPHLKSGGKAVEVNTDTEEETEEGVQSKTKYMKIMGFQKFGHQLAFSHRELLDRRMNEQREDSNIHSALEDDIEELSETHSSITVSLI</sequence>
<organism evidence="2 3">
    <name type="scientific">Protopolystoma xenopodis</name>
    <dbReference type="NCBI Taxonomy" id="117903"/>
    <lineage>
        <taxon>Eukaryota</taxon>
        <taxon>Metazoa</taxon>
        <taxon>Spiralia</taxon>
        <taxon>Lophotrochozoa</taxon>
        <taxon>Platyhelminthes</taxon>
        <taxon>Monogenea</taxon>
        <taxon>Polyopisthocotylea</taxon>
        <taxon>Polystomatidea</taxon>
        <taxon>Polystomatidae</taxon>
        <taxon>Protopolystoma</taxon>
    </lineage>
</organism>
<evidence type="ECO:0000256" key="1">
    <source>
        <dbReference type="SAM" id="MobiDB-lite"/>
    </source>
</evidence>
<reference evidence="2" key="1">
    <citation type="submission" date="2018-11" db="EMBL/GenBank/DDBJ databases">
        <authorList>
            <consortium name="Pathogen Informatics"/>
        </authorList>
    </citation>
    <scope>NUCLEOTIDE SEQUENCE</scope>
</reference>
<accession>A0A448X572</accession>
<evidence type="ECO:0000313" key="2">
    <source>
        <dbReference type="EMBL" id="VEL28313.1"/>
    </source>
</evidence>
<comment type="caution">
    <text evidence="2">The sequence shown here is derived from an EMBL/GenBank/DDBJ whole genome shotgun (WGS) entry which is preliminary data.</text>
</comment>
<dbReference type="Proteomes" id="UP000784294">
    <property type="component" value="Unassembled WGS sequence"/>
</dbReference>
<keyword evidence="3" id="KW-1185">Reference proteome</keyword>
<feature type="region of interest" description="Disordered" evidence="1">
    <location>
        <begin position="18"/>
        <end position="51"/>
    </location>
</feature>
<proteinExistence type="predicted"/>
<dbReference type="AlphaFoldDB" id="A0A448X572"/>
<name>A0A448X572_9PLAT</name>
<evidence type="ECO:0000313" key="3">
    <source>
        <dbReference type="Proteomes" id="UP000784294"/>
    </source>
</evidence>
<gene>
    <name evidence="2" type="ORF">PXEA_LOCUS21753</name>
</gene>
<dbReference type="EMBL" id="CAAALY010094067">
    <property type="protein sequence ID" value="VEL28313.1"/>
    <property type="molecule type" value="Genomic_DNA"/>
</dbReference>
<protein>
    <submittedName>
        <fullName evidence="2">Uncharacterized protein</fullName>
    </submittedName>
</protein>